<dbReference type="InterPro" id="IPR032675">
    <property type="entry name" value="LRR_dom_sf"/>
</dbReference>
<dbReference type="PROSITE" id="PS50011">
    <property type="entry name" value="PROTEIN_KINASE_DOM"/>
    <property type="match status" value="1"/>
</dbReference>
<evidence type="ECO:0000256" key="2">
    <source>
        <dbReference type="ARBA" id="ARBA00012513"/>
    </source>
</evidence>
<dbReference type="InterPro" id="IPR000719">
    <property type="entry name" value="Prot_kinase_dom"/>
</dbReference>
<dbReference type="GO" id="GO:0004674">
    <property type="term" value="F:protein serine/threonine kinase activity"/>
    <property type="evidence" value="ECO:0007669"/>
    <property type="project" value="UniProtKB-KW"/>
</dbReference>
<evidence type="ECO:0000256" key="13">
    <source>
        <dbReference type="ARBA" id="ARBA00022989"/>
    </source>
</evidence>
<dbReference type="Proteomes" id="UP000467840">
    <property type="component" value="Chromosome 9"/>
</dbReference>
<evidence type="ECO:0000256" key="1">
    <source>
        <dbReference type="ARBA" id="ARBA00004370"/>
    </source>
</evidence>
<evidence type="ECO:0000256" key="15">
    <source>
        <dbReference type="ARBA" id="ARBA00023180"/>
    </source>
</evidence>
<evidence type="ECO:0000256" key="7">
    <source>
        <dbReference type="ARBA" id="ARBA00022692"/>
    </source>
</evidence>
<keyword evidence="3" id="KW-0723">Serine/threonine-protein kinase</keyword>
<feature type="region of interest" description="Disordered" evidence="17">
    <location>
        <begin position="788"/>
        <end position="818"/>
    </location>
</feature>
<evidence type="ECO:0000256" key="8">
    <source>
        <dbReference type="ARBA" id="ARBA00022729"/>
    </source>
</evidence>
<dbReference type="InterPro" id="IPR029044">
    <property type="entry name" value="Nucleotide-diphossugar_trans"/>
</dbReference>
<dbReference type="GO" id="GO:0016020">
    <property type="term" value="C:membrane"/>
    <property type="evidence" value="ECO:0007669"/>
    <property type="project" value="UniProtKB-SubCell"/>
</dbReference>
<evidence type="ECO:0000256" key="5">
    <source>
        <dbReference type="ARBA" id="ARBA00022676"/>
    </source>
</evidence>
<dbReference type="Pfam" id="PF00560">
    <property type="entry name" value="LRR_1"/>
    <property type="match status" value="2"/>
</dbReference>
<dbReference type="InterPro" id="IPR013210">
    <property type="entry name" value="LRR_N_plant-typ"/>
</dbReference>
<keyword evidence="12 16" id="KW-0067">ATP-binding</keyword>
<accession>A0A6A6M219</accession>
<evidence type="ECO:0000256" key="4">
    <source>
        <dbReference type="ARBA" id="ARBA00022614"/>
    </source>
</evidence>
<dbReference type="GO" id="GO:0016757">
    <property type="term" value="F:glycosyltransferase activity"/>
    <property type="evidence" value="ECO:0007669"/>
    <property type="project" value="UniProtKB-KW"/>
</dbReference>
<dbReference type="InterPro" id="IPR001245">
    <property type="entry name" value="Ser-Thr/Tyr_kinase_cat_dom"/>
</dbReference>
<evidence type="ECO:0000256" key="6">
    <source>
        <dbReference type="ARBA" id="ARBA00022679"/>
    </source>
</evidence>
<dbReference type="Gene3D" id="1.10.510.10">
    <property type="entry name" value="Transferase(Phosphotransferase) domain 1"/>
    <property type="match status" value="1"/>
</dbReference>
<evidence type="ECO:0000256" key="17">
    <source>
        <dbReference type="SAM" id="MobiDB-lite"/>
    </source>
</evidence>
<keyword evidence="4" id="KW-0433">Leucine-rich repeat</keyword>
<reference evidence="21 22" key="1">
    <citation type="journal article" date="2020" name="Mol. Plant">
        <title>The Chromosome-Based Rubber Tree Genome Provides New Insights into Spurge Genome Evolution and Rubber Biosynthesis.</title>
        <authorList>
            <person name="Liu J."/>
            <person name="Shi C."/>
            <person name="Shi C.C."/>
            <person name="Li W."/>
            <person name="Zhang Q.J."/>
            <person name="Zhang Y."/>
            <person name="Li K."/>
            <person name="Lu H.F."/>
            <person name="Shi C."/>
            <person name="Zhu S.T."/>
            <person name="Xiao Z.Y."/>
            <person name="Nan H."/>
            <person name="Yue Y."/>
            <person name="Zhu X.G."/>
            <person name="Wu Y."/>
            <person name="Hong X.N."/>
            <person name="Fan G.Y."/>
            <person name="Tong Y."/>
            <person name="Zhang D."/>
            <person name="Mao C.L."/>
            <person name="Liu Y.L."/>
            <person name="Hao S.J."/>
            <person name="Liu W.Q."/>
            <person name="Lv M.Q."/>
            <person name="Zhang H.B."/>
            <person name="Liu Y."/>
            <person name="Hu-Tang G.R."/>
            <person name="Wang J.P."/>
            <person name="Wang J.H."/>
            <person name="Sun Y.H."/>
            <person name="Ni S.B."/>
            <person name="Chen W.B."/>
            <person name="Zhang X.C."/>
            <person name="Jiao Y.N."/>
            <person name="Eichler E.E."/>
            <person name="Li G.H."/>
            <person name="Liu X."/>
            <person name="Gao L.Z."/>
        </authorList>
    </citation>
    <scope>NUCLEOTIDE SEQUENCE [LARGE SCALE GENOMIC DNA]</scope>
    <source>
        <strain evidence="22">cv. GT1</strain>
        <tissue evidence="21">Leaf</tissue>
    </source>
</reference>
<dbReference type="InterPro" id="IPR002495">
    <property type="entry name" value="Glyco_trans_8"/>
</dbReference>
<dbReference type="EMBL" id="JAAGAX010000008">
    <property type="protein sequence ID" value="KAF2306558.1"/>
    <property type="molecule type" value="Genomic_DNA"/>
</dbReference>
<evidence type="ECO:0000256" key="16">
    <source>
        <dbReference type="PROSITE-ProRule" id="PRU10141"/>
    </source>
</evidence>
<keyword evidence="13 18" id="KW-1133">Transmembrane helix</keyword>
<evidence type="ECO:0000313" key="22">
    <source>
        <dbReference type="Proteomes" id="UP000467840"/>
    </source>
</evidence>
<keyword evidence="11" id="KW-0418">Kinase</keyword>
<keyword evidence="5" id="KW-0328">Glycosyltransferase</keyword>
<dbReference type="Pfam" id="PF07714">
    <property type="entry name" value="PK_Tyr_Ser-Thr"/>
    <property type="match status" value="1"/>
</dbReference>
<dbReference type="SUPFAM" id="SSF56112">
    <property type="entry name" value="Protein kinase-like (PK-like)"/>
    <property type="match status" value="1"/>
</dbReference>
<dbReference type="PANTHER" id="PTHR45974:SF242">
    <property type="entry name" value="LEUCINE-RICH REPEAT PROTEIN KINASE FAMILY PROTEIN"/>
    <property type="match status" value="1"/>
</dbReference>
<feature type="compositionally biased region" description="Polar residues" evidence="17">
    <location>
        <begin position="896"/>
        <end position="912"/>
    </location>
</feature>
<comment type="caution">
    <text evidence="21">The sequence shown here is derived from an EMBL/GenBank/DDBJ whole genome shotgun (WGS) entry which is preliminary data.</text>
</comment>
<dbReference type="InterPro" id="IPR001611">
    <property type="entry name" value="Leu-rich_rpt"/>
</dbReference>
<dbReference type="Gene3D" id="3.90.550.10">
    <property type="entry name" value="Spore Coat Polysaccharide Biosynthesis Protein SpsA, Chain A"/>
    <property type="match status" value="1"/>
</dbReference>
<keyword evidence="8 19" id="KW-0732">Signal</keyword>
<dbReference type="SUPFAM" id="SSF52058">
    <property type="entry name" value="L domain-like"/>
    <property type="match status" value="2"/>
</dbReference>
<evidence type="ECO:0000256" key="12">
    <source>
        <dbReference type="ARBA" id="ARBA00022840"/>
    </source>
</evidence>
<evidence type="ECO:0000256" key="11">
    <source>
        <dbReference type="ARBA" id="ARBA00022777"/>
    </source>
</evidence>
<comment type="subcellular location">
    <subcellularLocation>
        <location evidence="1">Membrane</location>
    </subcellularLocation>
</comment>
<keyword evidence="7 18" id="KW-0812">Transmembrane</keyword>
<feature type="region of interest" description="Disordered" evidence="17">
    <location>
        <begin position="896"/>
        <end position="945"/>
    </location>
</feature>
<dbReference type="FunFam" id="3.30.200.20:FF:000328">
    <property type="entry name" value="Leucine-rich repeat protein kinase family protein"/>
    <property type="match status" value="1"/>
</dbReference>
<dbReference type="EC" id="2.7.11.1" evidence="2"/>
<feature type="transmembrane region" description="Helical" evidence="18">
    <location>
        <begin position="555"/>
        <end position="578"/>
    </location>
</feature>
<keyword evidence="22" id="KW-1185">Reference proteome</keyword>
<feature type="domain" description="Protein kinase" evidence="20">
    <location>
        <begin position="628"/>
        <end position="993"/>
    </location>
</feature>
<protein>
    <recommendedName>
        <fullName evidence="2">non-specific serine/threonine protein kinase</fullName>
        <ecNumber evidence="2">2.7.11.1</ecNumber>
    </recommendedName>
</protein>
<feature type="signal peptide" evidence="19">
    <location>
        <begin position="1"/>
        <end position="23"/>
    </location>
</feature>
<proteinExistence type="predicted"/>
<dbReference type="GO" id="GO:0005524">
    <property type="term" value="F:ATP binding"/>
    <property type="evidence" value="ECO:0007669"/>
    <property type="project" value="UniProtKB-UniRule"/>
</dbReference>
<dbReference type="Gene3D" id="3.80.10.10">
    <property type="entry name" value="Ribonuclease Inhibitor"/>
    <property type="match status" value="3"/>
</dbReference>
<dbReference type="Pfam" id="PF01501">
    <property type="entry name" value="Glyco_transf_8"/>
    <property type="match status" value="1"/>
</dbReference>
<keyword evidence="6" id="KW-0808">Transferase</keyword>
<dbReference type="InterPro" id="IPR017441">
    <property type="entry name" value="Protein_kinase_ATP_BS"/>
</dbReference>
<evidence type="ECO:0000256" key="9">
    <source>
        <dbReference type="ARBA" id="ARBA00022737"/>
    </source>
</evidence>
<keyword evidence="10 16" id="KW-0547">Nucleotide-binding</keyword>
<dbReference type="PANTHER" id="PTHR45974">
    <property type="entry name" value="RECEPTOR-LIKE PROTEIN 55"/>
    <property type="match status" value="1"/>
</dbReference>
<dbReference type="PROSITE" id="PS00107">
    <property type="entry name" value="PROTEIN_KINASE_ATP"/>
    <property type="match status" value="1"/>
</dbReference>
<evidence type="ECO:0000256" key="19">
    <source>
        <dbReference type="SAM" id="SignalP"/>
    </source>
</evidence>
<dbReference type="SUPFAM" id="SSF53448">
    <property type="entry name" value="Nucleotide-diphospho-sugar transferases"/>
    <property type="match status" value="1"/>
</dbReference>
<keyword evidence="14 18" id="KW-0472">Membrane</keyword>
<evidence type="ECO:0000313" key="21">
    <source>
        <dbReference type="EMBL" id="KAF2306558.1"/>
    </source>
</evidence>
<organism evidence="21 22">
    <name type="scientific">Hevea brasiliensis</name>
    <name type="common">Para rubber tree</name>
    <name type="synonym">Siphonia brasiliensis</name>
    <dbReference type="NCBI Taxonomy" id="3981"/>
    <lineage>
        <taxon>Eukaryota</taxon>
        <taxon>Viridiplantae</taxon>
        <taxon>Streptophyta</taxon>
        <taxon>Embryophyta</taxon>
        <taxon>Tracheophyta</taxon>
        <taxon>Spermatophyta</taxon>
        <taxon>Magnoliopsida</taxon>
        <taxon>eudicotyledons</taxon>
        <taxon>Gunneridae</taxon>
        <taxon>Pentapetalae</taxon>
        <taxon>rosids</taxon>
        <taxon>fabids</taxon>
        <taxon>Malpighiales</taxon>
        <taxon>Euphorbiaceae</taxon>
        <taxon>Crotonoideae</taxon>
        <taxon>Micrandreae</taxon>
        <taxon>Hevea</taxon>
    </lineage>
</organism>
<dbReference type="Gene3D" id="3.30.200.20">
    <property type="entry name" value="Phosphorylase Kinase, domain 1"/>
    <property type="match status" value="1"/>
</dbReference>
<feature type="chain" id="PRO_5025629621" description="non-specific serine/threonine protein kinase" evidence="19">
    <location>
        <begin position="24"/>
        <end position="1422"/>
    </location>
</feature>
<feature type="binding site" evidence="16">
    <location>
        <position position="656"/>
    </location>
    <ligand>
        <name>ATP</name>
        <dbReference type="ChEBI" id="CHEBI:30616"/>
    </ligand>
</feature>
<evidence type="ECO:0000256" key="10">
    <source>
        <dbReference type="ARBA" id="ARBA00022741"/>
    </source>
</evidence>
<sequence length="1422" mass="157978">MAAAFQLLFFLVFFSAGFHLIFSFTDPRDAAALQSLKDAWKNAPPSWETGDPCGTHWEGVTCKDSRITALGLSTMGLKGKLTGDIGGLTELMSLDLSFNPDLSGPLTPRLGDLQNLNILILAGCSFTGSIPPELGNLAELSFLALNSNNLTGNIPPSLGKLSNVYWLDLADNQLTGPIPVSTFFAPGLDLLLKAKHFHFNKNQLSGPIPSKLFSYEMVLIHVLFDGNQLNGTIPDSLGEVQTLEVLRLDRNALTGKVPSNLNNLTNVVELNLAHNQLTGPLPNLTGMTSLNYVDLSSNAFVTSEAPAWFSTLPLLTTLVIEHGPLQGPLPSVIFSYQQIEQVLLKNNAFSGQLDMGESLGPKLQLVDLQNNDISSVTLTAQYTSTLILEGNPVCSALSNTNYCHLQRSTAKAYSTSLAKCGNTQCPNGQKLSPQRCECAYPYEGTFYFRAPYFKDSTDVKRFQSLEMSLWVKLDLTPGSVFLQDPVFNADDYLQVQLALFPPSGKYFNRTEIMRIGFDLSNQTYKPPKDFGPYFFIGSPYPFPGGDKGTSISSSAVAGIGIGCALLVLGLVGVGIYAIRQKKRAEKALGLSRPFASWVSSGKDSGGAPQLKGARWFSYDELKKCTNNFSESNEIGSGGYGKVYRGMLSEGQVVAIKRAQQGSMQGGLEFKTEIELLSRLHHKNLVGLVGFCFEQGEQMLVYEFMANGTLRESLSGKYIVREVRMAMDKNDEQHYGLREIMDRAIRNSGNLVGFGRFIELAMQCVEESAAERPTMSEVVKAIETILQNDGNTNSTSASSSATDFGTSRGVTRHPYNDVPKKDVNDLNAFDYSGGYVSDWSSSSSDSDSNGARVDHGTHLIHHKSDQSNIQEIIDHFAPTLPSLEGALRNHINEVRNVSSTTSVKNDGQQQQKGTPMPPHSLPRPLSVGNHNDKAGTTKVTKSTKNVGEDNEKLCELRFGSYCKWRKEHREDMKDSVVKKLKDRLFVARAYFPSIAKLPAQNKLSQELKQNIQEFERILSESTTDADLPSQIEMKLQKMEVAIAKAKKFPVECHNVDKKLRQILDMTEDEANFHMRQSAFLYQLAVQTMPKGLHCLSMKLTVEYFNSSLYDRAPLPSEKFLDPNLHHYVIFSNNILASSVVINSTVTHARDSGNLVFHVLTDKQNYFAIKLWFFRNAYREAAIQVLNIEHLDLNYHDKASLLSMSLPVEFHVSFLGVDSPSATHLKTEYISVFSHAHYLLPYIFQNLKKVVVLDDDVVVQQDLSNLWNLNMGGKVNGAVQLCSVQLGQLTSYLGENSFDKNSCVWMSGLNVIDLARWRELDLTETYRKLGQQVSKMTQSIEASALSASLLTFQDQIYALDNMWALSGMGHDYALDVQVIKNAAVLHYNGMMKPWLELGIPKYRRYWRSFLNRDDHFLRECNVNQ</sequence>
<dbReference type="FunFam" id="3.80.10.10:FF:000363">
    <property type="entry name" value="Leucine-rich repeat family protein"/>
    <property type="match status" value="1"/>
</dbReference>
<keyword evidence="9" id="KW-0677">Repeat</keyword>
<evidence type="ECO:0000256" key="14">
    <source>
        <dbReference type="ARBA" id="ARBA00023136"/>
    </source>
</evidence>
<evidence type="ECO:0000259" key="20">
    <source>
        <dbReference type="PROSITE" id="PS50011"/>
    </source>
</evidence>
<name>A0A6A6M219_HEVBR</name>
<dbReference type="FunFam" id="3.80.10.10:FF:000830">
    <property type="entry name" value="Predicted protein"/>
    <property type="match status" value="1"/>
</dbReference>
<dbReference type="Pfam" id="PF08263">
    <property type="entry name" value="LRRNT_2"/>
    <property type="match status" value="1"/>
</dbReference>
<evidence type="ECO:0000256" key="18">
    <source>
        <dbReference type="SAM" id="Phobius"/>
    </source>
</evidence>
<evidence type="ECO:0000256" key="3">
    <source>
        <dbReference type="ARBA" id="ARBA00022527"/>
    </source>
</evidence>
<dbReference type="Pfam" id="PF25557">
    <property type="entry name" value="GAUT_1"/>
    <property type="match status" value="1"/>
</dbReference>
<keyword evidence="15" id="KW-0325">Glycoprotein</keyword>
<gene>
    <name evidence="21" type="ORF">GH714_019431</name>
</gene>
<feature type="compositionally biased region" description="Low complexity" evidence="17">
    <location>
        <begin position="788"/>
        <end position="806"/>
    </location>
</feature>
<dbReference type="InterPro" id="IPR011009">
    <property type="entry name" value="Kinase-like_dom_sf"/>
</dbReference>